<dbReference type="InterPro" id="IPR008918">
    <property type="entry name" value="HhH2"/>
</dbReference>
<dbReference type="InterPro" id="IPR029060">
    <property type="entry name" value="PIN-like_dom_sf"/>
</dbReference>
<evidence type="ECO:0000313" key="10">
    <source>
        <dbReference type="Proteomes" id="UP000050502"/>
    </source>
</evidence>
<sequence>MTSPPRTILLVDGHSLAFRAFYALPPTFRDTQGRPINLIYGFLMMLFRLLESEAPDAVAVVFDLDHSFREEMYPAYKEGRQTIDPAVAEQVERLRPLLEALDVPLYTAQGYEADDVLATLTRQIIERSDAHVLIVSGDRDMFALLHPRVQLLYPTRSLQQAERYTPERLYERWGIRPEQVAHFKALVGDPSDNIPGVRGIGEKTAARLLQRFPTLDAIYAHLDDCSPAVRRKLEAGRDMALLSLRLARLVDDVPTIEYNFTRLGLRYDPAQVEAQFAVLGSQSLLDALPPPRRANGVEG</sequence>
<dbReference type="InterPro" id="IPR020046">
    <property type="entry name" value="5-3_exonucl_a-hlix_arch_N"/>
</dbReference>
<dbReference type="SUPFAM" id="SSF47807">
    <property type="entry name" value="5' to 3' exonuclease, C-terminal subdomain"/>
    <property type="match status" value="1"/>
</dbReference>
<dbReference type="InterPro" id="IPR036279">
    <property type="entry name" value="5-3_exonuclease_C_sf"/>
</dbReference>
<dbReference type="CDD" id="cd09859">
    <property type="entry name" value="PIN_53EXO"/>
    <property type="match status" value="1"/>
</dbReference>
<evidence type="ECO:0000259" key="6">
    <source>
        <dbReference type="SMART" id="SM00475"/>
    </source>
</evidence>
<keyword evidence="1" id="KW-0540">Nuclease</keyword>
<comment type="caution">
    <text evidence="7">The sequence shown here is derived from an EMBL/GenBank/DDBJ whole genome shotgun (WGS) entry which is preliminary data.</text>
</comment>
<evidence type="ECO:0000256" key="1">
    <source>
        <dbReference type="ARBA" id="ARBA00022722"/>
    </source>
</evidence>
<dbReference type="Proteomes" id="UP000037784">
    <property type="component" value="Unassembled WGS sequence"/>
</dbReference>
<dbReference type="Pfam" id="PF02739">
    <property type="entry name" value="5_3_exonuc_N"/>
    <property type="match status" value="1"/>
</dbReference>
<evidence type="ECO:0000313" key="9">
    <source>
        <dbReference type="Proteomes" id="UP000037784"/>
    </source>
</evidence>
<proteinExistence type="predicted"/>
<comment type="function">
    <text evidence="4">5'-3' exonuclease acting preferentially on double-stranded DNA.</text>
</comment>
<dbReference type="SMART" id="SM00279">
    <property type="entry name" value="HhH2"/>
    <property type="match status" value="1"/>
</dbReference>
<evidence type="ECO:0000313" key="7">
    <source>
        <dbReference type="EMBL" id="GAP63928.1"/>
    </source>
</evidence>
<dbReference type="InParanoid" id="A0A0M9UDD9"/>
<dbReference type="GO" id="GO:0016779">
    <property type="term" value="F:nucleotidyltransferase activity"/>
    <property type="evidence" value="ECO:0007669"/>
    <property type="project" value="UniProtKB-KW"/>
</dbReference>
<keyword evidence="9" id="KW-1185">Reference proteome</keyword>
<organism evidence="7 9">
    <name type="scientific">Ardenticatena maritima</name>
    <dbReference type="NCBI Taxonomy" id="872965"/>
    <lineage>
        <taxon>Bacteria</taxon>
        <taxon>Bacillati</taxon>
        <taxon>Chloroflexota</taxon>
        <taxon>Ardenticatenia</taxon>
        <taxon>Ardenticatenales</taxon>
        <taxon>Ardenticatenaceae</taxon>
        <taxon>Ardenticatena</taxon>
    </lineage>
</organism>
<dbReference type="Pfam" id="PF01367">
    <property type="entry name" value="5_3_exonuc"/>
    <property type="match status" value="1"/>
</dbReference>
<dbReference type="PATRIC" id="fig|872965.6.peg.388"/>
<dbReference type="InterPro" id="IPR020045">
    <property type="entry name" value="DNA_polI_H3TH"/>
</dbReference>
<dbReference type="GO" id="GO:0017108">
    <property type="term" value="F:5'-flap endonuclease activity"/>
    <property type="evidence" value="ECO:0007669"/>
    <property type="project" value="InterPro"/>
</dbReference>
<dbReference type="GO" id="GO:0003677">
    <property type="term" value="F:DNA binding"/>
    <property type="evidence" value="ECO:0007669"/>
    <property type="project" value="UniProtKB-KW"/>
</dbReference>
<keyword evidence="2" id="KW-0378">Hydrolase</keyword>
<reference evidence="7 9" key="1">
    <citation type="journal article" date="2015" name="Genome Announc.">
        <title>Draft Genome Sequence of a Heterotrophic Facultative Anaerobic Thermophilic Bacterium, Ardenticatena maritima Strain 110ST.</title>
        <authorList>
            <person name="Kawaichi S."/>
            <person name="Yoshida T."/>
            <person name="Sako Y."/>
            <person name="Nakamura R."/>
        </authorList>
    </citation>
    <scope>NUCLEOTIDE SEQUENCE [LARGE SCALE GENOMIC DNA]</scope>
    <source>
        <strain evidence="7 9">110S</strain>
    </source>
</reference>
<protein>
    <recommendedName>
        <fullName evidence="5">5'-3' exonuclease</fullName>
    </recommendedName>
</protein>
<feature type="domain" description="5'-3' exonuclease" evidence="6">
    <location>
        <begin position="3"/>
        <end position="266"/>
    </location>
</feature>
<dbReference type="GO" id="GO:0008409">
    <property type="term" value="F:5'-3' exonuclease activity"/>
    <property type="evidence" value="ECO:0007669"/>
    <property type="project" value="InterPro"/>
</dbReference>
<keyword evidence="7" id="KW-0548">Nucleotidyltransferase</keyword>
<dbReference type="Gene3D" id="1.10.150.20">
    <property type="entry name" value="5' to 3' exonuclease, C-terminal subdomain"/>
    <property type="match status" value="1"/>
</dbReference>
<evidence type="ECO:0000313" key="8">
    <source>
        <dbReference type="EMBL" id="KPL89306.1"/>
    </source>
</evidence>
<dbReference type="EMBL" id="BBZA01000211">
    <property type="protein sequence ID" value="GAP63928.1"/>
    <property type="molecule type" value="Genomic_DNA"/>
</dbReference>
<evidence type="ECO:0000256" key="5">
    <source>
        <dbReference type="ARBA" id="ARBA00050026"/>
    </source>
</evidence>
<name>A0A0M9UDD9_9CHLR</name>
<dbReference type="PANTHER" id="PTHR42646:SF2">
    <property type="entry name" value="5'-3' EXONUCLEASE FAMILY PROTEIN"/>
    <property type="match status" value="1"/>
</dbReference>
<dbReference type="Proteomes" id="UP000050502">
    <property type="component" value="Unassembled WGS sequence"/>
</dbReference>
<accession>A0A0M9UDD9</accession>
<evidence type="ECO:0000256" key="4">
    <source>
        <dbReference type="ARBA" id="ARBA00049957"/>
    </source>
</evidence>
<gene>
    <name evidence="7" type="ORF">ARMA_2351</name>
    <name evidence="8" type="ORF">SE16_02215</name>
</gene>
<dbReference type="AlphaFoldDB" id="A0A0M9UDD9"/>
<dbReference type="SUPFAM" id="SSF88723">
    <property type="entry name" value="PIN domain-like"/>
    <property type="match status" value="1"/>
</dbReference>
<reference evidence="9" key="3">
    <citation type="submission" date="2015-08" db="EMBL/GenBank/DDBJ databases">
        <title>Draft Genome Sequence of a Heterotrophic Facultative Anaerobic Bacterium Ardenticatena maritima Strain 110S.</title>
        <authorList>
            <person name="Kawaichi S."/>
            <person name="Yoshida T."/>
            <person name="Sako Y."/>
            <person name="Nakamura R."/>
        </authorList>
    </citation>
    <scope>NUCLEOTIDE SEQUENCE [LARGE SCALE GENOMIC DNA]</scope>
    <source>
        <strain evidence="9">110S</strain>
    </source>
</reference>
<dbReference type="CDD" id="cd09898">
    <property type="entry name" value="H3TH_53EXO"/>
    <property type="match status" value="1"/>
</dbReference>
<dbReference type="FunFam" id="1.10.150.20:FF:000003">
    <property type="entry name" value="DNA polymerase I"/>
    <property type="match status" value="1"/>
</dbReference>
<dbReference type="SMART" id="SM00475">
    <property type="entry name" value="53EXOc"/>
    <property type="match status" value="1"/>
</dbReference>
<dbReference type="InterPro" id="IPR038969">
    <property type="entry name" value="FEN"/>
</dbReference>
<dbReference type="OrthoDB" id="9806424at2"/>
<dbReference type="InterPro" id="IPR002421">
    <property type="entry name" value="5-3_exonuclease"/>
</dbReference>
<dbReference type="GO" id="GO:0033567">
    <property type="term" value="P:DNA replication, Okazaki fragment processing"/>
    <property type="evidence" value="ECO:0007669"/>
    <property type="project" value="InterPro"/>
</dbReference>
<keyword evidence="7" id="KW-0808">Transferase</keyword>
<dbReference type="FunCoup" id="A0A0M9UDD9">
    <property type="interactions" value="94"/>
</dbReference>
<evidence type="ECO:0000256" key="3">
    <source>
        <dbReference type="ARBA" id="ARBA00023125"/>
    </source>
</evidence>
<dbReference type="PANTHER" id="PTHR42646">
    <property type="entry name" value="FLAP ENDONUCLEASE XNI"/>
    <property type="match status" value="1"/>
</dbReference>
<dbReference type="EMBL" id="LGKN01000003">
    <property type="protein sequence ID" value="KPL89306.1"/>
    <property type="molecule type" value="Genomic_DNA"/>
</dbReference>
<evidence type="ECO:0000256" key="2">
    <source>
        <dbReference type="ARBA" id="ARBA00022801"/>
    </source>
</evidence>
<dbReference type="Gene3D" id="3.40.50.1010">
    <property type="entry name" value="5'-nuclease"/>
    <property type="match status" value="1"/>
</dbReference>
<dbReference type="STRING" id="872965.SE16_02215"/>
<keyword evidence="3" id="KW-0238">DNA-binding</keyword>
<dbReference type="RefSeq" id="WP_054493699.1">
    <property type="nucleotide sequence ID" value="NZ_BBZA01000211.1"/>
</dbReference>
<reference evidence="8 10" key="2">
    <citation type="submission" date="2015-07" db="EMBL/GenBank/DDBJ databases">
        <title>Whole genome sequence of Ardenticatena maritima DSM 23922.</title>
        <authorList>
            <person name="Hemp J."/>
            <person name="Ward L.M."/>
            <person name="Pace L.A."/>
            <person name="Fischer W.W."/>
        </authorList>
    </citation>
    <scope>NUCLEOTIDE SEQUENCE [LARGE SCALE GENOMIC DNA]</scope>
    <source>
        <strain evidence="8 10">110S</strain>
    </source>
</reference>